<reference evidence="5" key="1">
    <citation type="submission" date="2016-11" db="UniProtKB">
        <authorList>
            <consortium name="WormBaseParasite"/>
        </authorList>
    </citation>
    <scope>IDENTIFICATION</scope>
</reference>
<protein>
    <submittedName>
        <fullName evidence="5">Col_cuticle_N domain-containing protein</fullName>
    </submittedName>
</protein>
<evidence type="ECO:0000256" key="1">
    <source>
        <dbReference type="SAM" id="MobiDB-lite"/>
    </source>
</evidence>
<dbReference type="WBParaSite" id="L893_g6026.t1">
    <property type="protein sequence ID" value="L893_g6026.t1"/>
    <property type="gene ID" value="L893_g6026"/>
</dbReference>
<sequence length="139" mass="15046">MLAISVLSVLSLLAGSSLAVESSKEVVEFINREVSCRVQVVEGNDFVFIIAAGGISLLSIAMFAVSLMLFLSLSKKMSKQVAAAETKAQQLMDAVLVALIPMEILKGIGSLPDDKKQKTKEDKAKKEKTDKDKDKTEKE</sequence>
<name>A0A1I8AI55_9BILA</name>
<keyword evidence="2" id="KW-0472">Membrane</keyword>
<feature type="compositionally biased region" description="Basic and acidic residues" evidence="1">
    <location>
        <begin position="112"/>
        <end position="139"/>
    </location>
</feature>
<keyword evidence="2" id="KW-1133">Transmembrane helix</keyword>
<dbReference type="Proteomes" id="UP000095287">
    <property type="component" value="Unplaced"/>
</dbReference>
<evidence type="ECO:0000313" key="4">
    <source>
        <dbReference type="Proteomes" id="UP000095287"/>
    </source>
</evidence>
<evidence type="ECO:0000256" key="3">
    <source>
        <dbReference type="SAM" id="SignalP"/>
    </source>
</evidence>
<feature type="signal peptide" evidence="3">
    <location>
        <begin position="1"/>
        <end position="19"/>
    </location>
</feature>
<accession>A0A1I8AI55</accession>
<organism evidence="4 5">
    <name type="scientific">Steinernema glaseri</name>
    <dbReference type="NCBI Taxonomy" id="37863"/>
    <lineage>
        <taxon>Eukaryota</taxon>
        <taxon>Metazoa</taxon>
        <taxon>Ecdysozoa</taxon>
        <taxon>Nematoda</taxon>
        <taxon>Chromadorea</taxon>
        <taxon>Rhabditida</taxon>
        <taxon>Tylenchina</taxon>
        <taxon>Panagrolaimomorpha</taxon>
        <taxon>Strongyloidoidea</taxon>
        <taxon>Steinernematidae</taxon>
        <taxon>Steinernema</taxon>
    </lineage>
</organism>
<evidence type="ECO:0000256" key="2">
    <source>
        <dbReference type="SAM" id="Phobius"/>
    </source>
</evidence>
<keyword evidence="3" id="KW-0732">Signal</keyword>
<keyword evidence="2" id="KW-0812">Transmembrane</keyword>
<keyword evidence="4" id="KW-1185">Reference proteome</keyword>
<dbReference type="AlphaFoldDB" id="A0A1I8AI55"/>
<evidence type="ECO:0000313" key="5">
    <source>
        <dbReference type="WBParaSite" id="L893_g6026.t1"/>
    </source>
</evidence>
<feature type="chain" id="PRO_5009314718" evidence="3">
    <location>
        <begin position="20"/>
        <end position="139"/>
    </location>
</feature>
<feature type="region of interest" description="Disordered" evidence="1">
    <location>
        <begin position="109"/>
        <end position="139"/>
    </location>
</feature>
<proteinExistence type="predicted"/>
<feature type="transmembrane region" description="Helical" evidence="2">
    <location>
        <begin position="46"/>
        <end position="71"/>
    </location>
</feature>